<dbReference type="Gene3D" id="3.20.20.370">
    <property type="entry name" value="Glycoside hydrolase/deacetylase"/>
    <property type="match status" value="1"/>
</dbReference>
<keyword evidence="2" id="KW-0472">Membrane</keyword>
<dbReference type="OrthoDB" id="306789at2157"/>
<evidence type="ECO:0000313" key="3">
    <source>
        <dbReference type="EMBL" id="SEQ51726.1"/>
    </source>
</evidence>
<dbReference type="STRING" id="1186196.SAMN04489841_1946"/>
<keyword evidence="2" id="KW-0812">Transmembrane</keyword>
<evidence type="ECO:0000256" key="2">
    <source>
        <dbReference type="SAM" id="Phobius"/>
    </source>
</evidence>
<organism evidence="3 4">
    <name type="scientific">Natrinema salaciae</name>
    <dbReference type="NCBI Taxonomy" id="1186196"/>
    <lineage>
        <taxon>Archaea</taxon>
        <taxon>Methanobacteriati</taxon>
        <taxon>Methanobacteriota</taxon>
        <taxon>Stenosarchaea group</taxon>
        <taxon>Halobacteria</taxon>
        <taxon>Halobacteriales</taxon>
        <taxon>Natrialbaceae</taxon>
        <taxon>Natrinema</taxon>
    </lineage>
</organism>
<dbReference type="RefSeq" id="WP_090616914.1">
    <property type="nucleotide sequence ID" value="NZ_FOFD01000002.1"/>
</dbReference>
<protein>
    <recommendedName>
        <fullName evidence="5">Polysaccharide deacetylase</fullName>
    </recommendedName>
</protein>
<dbReference type="EMBL" id="FOFD01000002">
    <property type="protein sequence ID" value="SEQ51726.1"/>
    <property type="molecule type" value="Genomic_DNA"/>
</dbReference>
<feature type="transmembrane region" description="Helical" evidence="2">
    <location>
        <begin position="7"/>
        <end position="29"/>
    </location>
</feature>
<keyword evidence="4" id="KW-1185">Reference proteome</keyword>
<dbReference type="GO" id="GO:0005975">
    <property type="term" value="P:carbohydrate metabolic process"/>
    <property type="evidence" value="ECO:0007669"/>
    <property type="project" value="InterPro"/>
</dbReference>
<evidence type="ECO:0000256" key="1">
    <source>
        <dbReference type="SAM" id="MobiDB-lite"/>
    </source>
</evidence>
<reference evidence="4" key="1">
    <citation type="submission" date="2016-10" db="EMBL/GenBank/DDBJ databases">
        <authorList>
            <person name="Varghese N."/>
            <person name="Submissions S."/>
        </authorList>
    </citation>
    <scope>NUCLEOTIDE SEQUENCE [LARGE SCALE GENOMIC DNA]</scope>
    <source>
        <strain evidence="4">DSM 25055</strain>
    </source>
</reference>
<dbReference type="Proteomes" id="UP000199114">
    <property type="component" value="Unassembled WGS sequence"/>
</dbReference>
<name>A0A1H9GNS0_9EURY</name>
<sequence length="324" mass="36573">MDERRSAVFVIGVSLLTLLLVLSTIPMSLIPHNHSYELTGDADYRSVVIFRNDDIEPGHSDELRRSVDQLFIDEEVPVTNAVIPTTDGESIATEESFCRELTAQRRANPGLIEYSLHGYRHEPNADGAPRTNGGNSTVRSEFGGLPAAEQRDRLRNGTRIMADCLETTPRSFVPPYATYDNATVSALAAENFTTVAGGGWFTESYYGRTEPFETDSVVHLPEDQGFVKNWETNAFHEPQTLRNQFEDAYTSGEIYVQGLHYWTFDSDRRFEQLESFIRYVKRHDDVLFLTLEEFGDASRDGRLTEAGNGWSYTPADDQPVYDTN</sequence>
<dbReference type="InterPro" id="IPR011330">
    <property type="entry name" value="Glyco_hydro/deAcase_b/a-brl"/>
</dbReference>
<dbReference type="Pfam" id="PF10096">
    <property type="entry name" value="DUF2334"/>
    <property type="match status" value="1"/>
</dbReference>
<feature type="region of interest" description="Disordered" evidence="1">
    <location>
        <begin position="122"/>
        <end position="142"/>
    </location>
</feature>
<feature type="region of interest" description="Disordered" evidence="1">
    <location>
        <begin position="305"/>
        <end position="324"/>
    </location>
</feature>
<gene>
    <name evidence="3" type="ORF">SAMN04489841_1946</name>
</gene>
<accession>A0A1H9GNS0</accession>
<dbReference type="AlphaFoldDB" id="A0A1H9GNS0"/>
<evidence type="ECO:0008006" key="5">
    <source>
        <dbReference type="Google" id="ProtNLM"/>
    </source>
</evidence>
<dbReference type="InterPro" id="IPR018763">
    <property type="entry name" value="DUF2334"/>
</dbReference>
<keyword evidence="2" id="KW-1133">Transmembrane helix</keyword>
<dbReference type="SUPFAM" id="SSF88713">
    <property type="entry name" value="Glycoside hydrolase/deacetylase"/>
    <property type="match status" value="1"/>
</dbReference>
<evidence type="ECO:0000313" key="4">
    <source>
        <dbReference type="Proteomes" id="UP000199114"/>
    </source>
</evidence>
<proteinExistence type="predicted"/>